<organism evidence="3 4">
    <name type="scientific">Trifolium medium</name>
    <dbReference type="NCBI Taxonomy" id="97028"/>
    <lineage>
        <taxon>Eukaryota</taxon>
        <taxon>Viridiplantae</taxon>
        <taxon>Streptophyta</taxon>
        <taxon>Embryophyta</taxon>
        <taxon>Tracheophyta</taxon>
        <taxon>Spermatophyta</taxon>
        <taxon>Magnoliopsida</taxon>
        <taxon>eudicotyledons</taxon>
        <taxon>Gunneridae</taxon>
        <taxon>Pentapetalae</taxon>
        <taxon>rosids</taxon>
        <taxon>fabids</taxon>
        <taxon>Fabales</taxon>
        <taxon>Fabaceae</taxon>
        <taxon>Papilionoideae</taxon>
        <taxon>50 kb inversion clade</taxon>
        <taxon>NPAAA clade</taxon>
        <taxon>Hologalegina</taxon>
        <taxon>IRL clade</taxon>
        <taxon>Trifolieae</taxon>
        <taxon>Trifolium</taxon>
    </lineage>
</organism>
<sequence>MEKARKTADKLKEVEKELADLKASSAEEKKKLKDKVTALKAMMAPAEDESEGTRGLATRAELVGKVKKLEWQMVASMNYGWQNAMDQLKIANAETGLNTKGVSRLKKVENGQIVVPEQYRDMELEEEEEDSDEEEFEEENRPDGNKEGHDESNS</sequence>
<dbReference type="Proteomes" id="UP000265520">
    <property type="component" value="Unassembled WGS sequence"/>
</dbReference>
<evidence type="ECO:0000313" key="3">
    <source>
        <dbReference type="EMBL" id="MCI25501.1"/>
    </source>
</evidence>
<keyword evidence="4" id="KW-1185">Reference proteome</keyword>
<evidence type="ECO:0000256" key="2">
    <source>
        <dbReference type="SAM" id="MobiDB-lite"/>
    </source>
</evidence>
<protein>
    <submittedName>
        <fullName evidence="3">Uncharacterized protein</fullName>
    </submittedName>
</protein>
<evidence type="ECO:0000313" key="4">
    <source>
        <dbReference type="Proteomes" id="UP000265520"/>
    </source>
</evidence>
<keyword evidence="1" id="KW-0175">Coiled coil</keyword>
<evidence type="ECO:0000256" key="1">
    <source>
        <dbReference type="SAM" id="Coils"/>
    </source>
</evidence>
<accession>A0A392QM83</accession>
<feature type="compositionally biased region" description="Acidic residues" evidence="2">
    <location>
        <begin position="123"/>
        <end position="138"/>
    </location>
</feature>
<dbReference type="EMBL" id="LXQA010147522">
    <property type="protein sequence ID" value="MCI25501.1"/>
    <property type="molecule type" value="Genomic_DNA"/>
</dbReference>
<feature type="compositionally biased region" description="Basic and acidic residues" evidence="2">
    <location>
        <begin position="139"/>
        <end position="154"/>
    </location>
</feature>
<feature type="region of interest" description="Disordered" evidence="2">
    <location>
        <begin position="115"/>
        <end position="154"/>
    </location>
</feature>
<name>A0A392QM83_9FABA</name>
<feature type="coiled-coil region" evidence="1">
    <location>
        <begin position="1"/>
        <end position="31"/>
    </location>
</feature>
<reference evidence="3 4" key="1">
    <citation type="journal article" date="2018" name="Front. Plant Sci.">
        <title>Red Clover (Trifolium pratense) and Zigzag Clover (T. medium) - A Picture of Genomic Similarities and Differences.</title>
        <authorList>
            <person name="Dluhosova J."/>
            <person name="Istvanek J."/>
            <person name="Nedelnik J."/>
            <person name="Repkova J."/>
        </authorList>
    </citation>
    <scope>NUCLEOTIDE SEQUENCE [LARGE SCALE GENOMIC DNA]</scope>
    <source>
        <strain evidence="4">cv. 10/8</strain>
        <tissue evidence="3">Leaf</tissue>
    </source>
</reference>
<proteinExistence type="predicted"/>
<dbReference type="AlphaFoldDB" id="A0A392QM83"/>
<comment type="caution">
    <text evidence="3">The sequence shown here is derived from an EMBL/GenBank/DDBJ whole genome shotgun (WGS) entry which is preliminary data.</text>
</comment>